<dbReference type="OrthoDB" id="1684155at2"/>
<dbReference type="Proteomes" id="UP000295418">
    <property type="component" value="Unassembled WGS sequence"/>
</dbReference>
<evidence type="ECO:0000259" key="1">
    <source>
        <dbReference type="Pfam" id="PF15515"/>
    </source>
</evidence>
<dbReference type="Pfam" id="PF15515">
    <property type="entry name" value="MvaI_BcnI"/>
    <property type="match status" value="1"/>
</dbReference>
<evidence type="ECO:0000313" key="2">
    <source>
        <dbReference type="EMBL" id="TCZ75060.1"/>
    </source>
</evidence>
<proteinExistence type="predicted"/>
<gene>
    <name evidence="2" type="ORF">E0485_18905</name>
</gene>
<dbReference type="InterPro" id="IPR029127">
    <property type="entry name" value="MvaI_BcnI"/>
</dbReference>
<dbReference type="RefSeq" id="WP_132419635.1">
    <property type="nucleotide sequence ID" value="NZ_SKFG01000023.1"/>
</dbReference>
<accession>A0A4R4E890</accession>
<dbReference type="CDD" id="cd22347">
    <property type="entry name" value="PDDEXK_nuclease"/>
    <property type="match status" value="1"/>
</dbReference>
<dbReference type="EMBL" id="SKFG01000023">
    <property type="protein sequence ID" value="TCZ75060.1"/>
    <property type="molecule type" value="Genomic_DNA"/>
</dbReference>
<dbReference type="AlphaFoldDB" id="A0A4R4E890"/>
<organism evidence="2 3">
    <name type="scientific">Paenibacillus albiflavus</name>
    <dbReference type="NCBI Taxonomy" id="2545760"/>
    <lineage>
        <taxon>Bacteria</taxon>
        <taxon>Bacillati</taxon>
        <taxon>Bacillota</taxon>
        <taxon>Bacilli</taxon>
        <taxon>Bacillales</taxon>
        <taxon>Paenibacillaceae</taxon>
        <taxon>Paenibacillus</taxon>
    </lineage>
</organism>
<name>A0A4R4E890_9BACL</name>
<feature type="domain" description="MvaI/BcnI restriction endonuclease" evidence="1">
    <location>
        <begin position="169"/>
        <end position="388"/>
    </location>
</feature>
<evidence type="ECO:0000313" key="3">
    <source>
        <dbReference type="Proteomes" id="UP000295418"/>
    </source>
</evidence>
<dbReference type="InterPro" id="IPR043005">
    <property type="entry name" value="MvaI_BcnI_rec"/>
</dbReference>
<keyword evidence="3" id="KW-1185">Reference proteome</keyword>
<comment type="caution">
    <text evidence="2">The sequence shown here is derived from an EMBL/GenBank/DDBJ whole genome shotgun (WGS) entry which is preliminary data.</text>
</comment>
<reference evidence="2 3" key="1">
    <citation type="submission" date="2019-03" db="EMBL/GenBank/DDBJ databases">
        <authorList>
            <person name="Kim M.K.M."/>
        </authorList>
    </citation>
    <scope>NUCLEOTIDE SEQUENCE [LARGE SCALE GENOMIC DNA]</scope>
    <source>
        <strain evidence="2 3">18JY21-1</strain>
    </source>
</reference>
<dbReference type="Gene3D" id="3.40.210.20">
    <property type="entry name" value="MvaI/BcnI restriction endonuclease, catalytic domain"/>
    <property type="match status" value="1"/>
</dbReference>
<protein>
    <recommendedName>
        <fullName evidence="1">MvaI/BcnI restriction endonuclease domain-containing protein</fullName>
    </recommendedName>
</protein>
<sequence>MIPFKNPEKVDDVFCKVLTPNDDSGRHGVLIPVFAYRLFPDFIGYDPLSATNYEASITTHWDESEGWSQKDSKWKHYHRYPERRMTSLSPELLNTKPKNSLLIVGKYKDLYEYECIIIHPTDPWYLPIGTGLFHFDLDQEKVSGLSAIFPYSELVGKIDGPSVLDELVAKVKEISNRGFVPSMRSGDTGVGFTFESLLGIKANSGKEPDYNGIEIKCSRSNKPKNKRTAQTGKQTLFALVPNWGVAGDRKGLVQSYGYWDESRERTALYCTIKIAENNLGWKLEVVESEGKIYVCKHGERIVQYEMSDLEAALESKHKESIFITAHATKLASGEEAFHYDSLVHAKEVLFKEFIALIKENVIGLDFAIHMKEGKARDHGFLWRLENKKHLLRLFKYVVELY</sequence>
<dbReference type="Gene3D" id="3.30.70.3570">
    <property type="entry name" value="MvaI/BcnI restriction endonuclease, recognition domain"/>
    <property type="match status" value="1"/>
</dbReference>
<dbReference type="InterPro" id="IPR043004">
    <property type="entry name" value="MvaI_BcnI_cat"/>
</dbReference>